<dbReference type="GO" id="GO:0007165">
    <property type="term" value="P:signal transduction"/>
    <property type="evidence" value="ECO:0007669"/>
    <property type="project" value="InterPro"/>
</dbReference>
<accession>A0AAE6CBD9</accession>
<dbReference type="SUPFAM" id="SSF52200">
    <property type="entry name" value="Toll/Interleukin receptor TIR domain"/>
    <property type="match status" value="1"/>
</dbReference>
<name>A0AAE6CBD9_9BRAD</name>
<proteinExistence type="predicted"/>
<dbReference type="Proteomes" id="UP000288972">
    <property type="component" value="Chromosome"/>
</dbReference>
<dbReference type="InterPro" id="IPR035897">
    <property type="entry name" value="Toll_tir_struct_dom_sf"/>
</dbReference>
<dbReference type="AlphaFoldDB" id="A0AAE6CBD9"/>
<dbReference type="PROSITE" id="PS50104">
    <property type="entry name" value="TIR"/>
    <property type="match status" value="1"/>
</dbReference>
<organism evidence="2 3">
    <name type="scientific">Bradyrhizobium guangzhouense</name>
    <dbReference type="NCBI Taxonomy" id="1325095"/>
    <lineage>
        <taxon>Bacteria</taxon>
        <taxon>Pseudomonadati</taxon>
        <taxon>Pseudomonadota</taxon>
        <taxon>Alphaproteobacteria</taxon>
        <taxon>Hyphomicrobiales</taxon>
        <taxon>Nitrobacteraceae</taxon>
        <taxon>Bradyrhizobium</taxon>
    </lineage>
</organism>
<dbReference type="KEGG" id="bgz:XH91_32795"/>
<dbReference type="Pfam" id="PF13676">
    <property type="entry name" value="TIR_2"/>
    <property type="match status" value="1"/>
</dbReference>
<evidence type="ECO:0000313" key="2">
    <source>
        <dbReference type="EMBL" id="QAU49676.1"/>
    </source>
</evidence>
<gene>
    <name evidence="2" type="ORF">XH91_32795</name>
</gene>
<dbReference type="InterPro" id="IPR000157">
    <property type="entry name" value="TIR_dom"/>
</dbReference>
<dbReference type="RefSeq" id="WP_128954432.1">
    <property type="nucleotide sequence ID" value="NZ_CP030053.1"/>
</dbReference>
<feature type="domain" description="TIR" evidence="1">
    <location>
        <begin position="1"/>
        <end position="129"/>
    </location>
</feature>
<protein>
    <recommendedName>
        <fullName evidence="1">TIR domain-containing protein</fullName>
    </recommendedName>
</protein>
<dbReference type="Gene3D" id="3.40.50.10140">
    <property type="entry name" value="Toll/interleukin-1 receptor homology (TIR) domain"/>
    <property type="match status" value="1"/>
</dbReference>
<sequence>MFLSYASTDRHRVQTLYELLRRDGIEVWLDQNELVAGEKFNTIIKDEINSCRAVVVCISENWLKRAYAQKELAWALERAAMYDDFLFPINLDGCATPRRLKEEGQIYNMQSRNKQAQLRKLIDRLRSTLVRA</sequence>
<evidence type="ECO:0000313" key="3">
    <source>
        <dbReference type="Proteomes" id="UP000288972"/>
    </source>
</evidence>
<reference evidence="2 3" key="1">
    <citation type="submission" date="2018-06" db="EMBL/GenBank/DDBJ databases">
        <title>Comparative genomics of rhizobia nodulating Arachis hypogaea in China.</title>
        <authorList>
            <person name="Li Y."/>
        </authorList>
    </citation>
    <scope>NUCLEOTIDE SEQUENCE [LARGE SCALE GENOMIC DNA]</scope>
    <source>
        <strain evidence="2 3">CCBAU 51670</strain>
    </source>
</reference>
<dbReference type="EMBL" id="CP030053">
    <property type="protein sequence ID" value="QAU49676.1"/>
    <property type="molecule type" value="Genomic_DNA"/>
</dbReference>
<evidence type="ECO:0000259" key="1">
    <source>
        <dbReference type="PROSITE" id="PS50104"/>
    </source>
</evidence>